<sequence length="438" mass="48482">MGDSSKALARMMARFLACLLFASIMAPAWTSFSVASTGEDVSAGELVGEQTERPVISLPDVISDKPSAETAATEPALLRLTSTGEQTNIIAGEYISASEAMAAFQNGAESTSESALFEEKPLWLLYALKDSLVTEQVLQTGITTLCKYGSRTTTRFPGFVIPRGNPEASSGSTLLVQQGECWCFYLFADSCMQTSNCRRQLSRSRRMVYPCQREGRMNWPVACGIHVRVESTMNCHNRHGFANKRPLIAVADYESSQRLSHLRLVGRFLKREYDDGDLGYFSAVSGLACRAAVEGFLRAYEETRFAEEAVTSNGTAEVERAPWIPQLLSSTKVKRTFSLMRQQGRIFLTDARLMNMIFHIKAVTARLLRGSSAQRQFKNKATTFGYSTMCRRDCAEAITEHLSQTKIAPATSRKALQTDPLSRLQNDWRSIVLCNTGG</sequence>
<evidence type="ECO:0008006" key="3">
    <source>
        <dbReference type="Google" id="ProtNLM"/>
    </source>
</evidence>
<keyword evidence="1" id="KW-0732">Signal</keyword>
<organism evidence="2">
    <name type="scientific">Toxoplasma gondii (strain ATCC 50861 / VEG)</name>
    <dbReference type="NCBI Taxonomy" id="432359"/>
    <lineage>
        <taxon>Eukaryota</taxon>
        <taxon>Sar</taxon>
        <taxon>Alveolata</taxon>
        <taxon>Apicomplexa</taxon>
        <taxon>Conoidasida</taxon>
        <taxon>Coccidia</taxon>
        <taxon>Eucoccidiorida</taxon>
        <taxon>Eimeriorina</taxon>
        <taxon>Sarcocystidae</taxon>
        <taxon>Toxoplasma</taxon>
    </lineage>
</organism>
<proteinExistence type="predicted"/>
<feature type="signal peptide" evidence="1">
    <location>
        <begin position="1"/>
        <end position="30"/>
    </location>
</feature>
<name>A0A0F7V427_TOXGV</name>
<reference evidence="2" key="1">
    <citation type="journal article" date="2015" name="PLoS ONE">
        <title>Comprehensive Evaluation of Toxoplasma gondii VEG and Neospora caninum LIV Genomes with Tachyzoite Stage Transcriptome and Proteome Defines Novel Transcript Features.</title>
        <authorList>
            <person name="Ramaprasad A."/>
            <person name="Mourier T."/>
            <person name="Naeem R."/>
            <person name="Malas T.B."/>
            <person name="Moussa E."/>
            <person name="Panigrahi A."/>
            <person name="Vermont S.J."/>
            <person name="Otto T.D."/>
            <person name="Wastling J."/>
            <person name="Pain A."/>
        </authorList>
    </citation>
    <scope>NUCLEOTIDE SEQUENCE</scope>
    <source>
        <strain evidence="2">VEG</strain>
    </source>
</reference>
<dbReference type="AlphaFoldDB" id="A0A0F7V427"/>
<dbReference type="EMBL" id="LN714501">
    <property type="protein sequence ID" value="CEL77266.1"/>
    <property type="molecule type" value="Genomic_DNA"/>
</dbReference>
<feature type="chain" id="PRO_5002523757" description="Transmembrane protein" evidence="1">
    <location>
        <begin position="31"/>
        <end position="438"/>
    </location>
</feature>
<gene>
    <name evidence="2" type="ORF">BN1205_093680</name>
</gene>
<accession>A0A0F7V427</accession>
<evidence type="ECO:0000313" key="2">
    <source>
        <dbReference type="EMBL" id="CEL77266.1"/>
    </source>
</evidence>
<protein>
    <recommendedName>
        <fullName evidence="3">Transmembrane protein</fullName>
    </recommendedName>
</protein>
<evidence type="ECO:0000256" key="1">
    <source>
        <dbReference type="SAM" id="SignalP"/>
    </source>
</evidence>